<dbReference type="RefSeq" id="WP_111390951.1">
    <property type="nucleotide sequence ID" value="NZ_QKTX01000001.1"/>
</dbReference>
<name>A0A326S6Z1_9BACT</name>
<evidence type="ECO:0000313" key="1">
    <source>
        <dbReference type="EMBL" id="PZV87262.1"/>
    </source>
</evidence>
<accession>A0A326S6Z1</accession>
<gene>
    <name evidence="1" type="ORF">CLV31_101134</name>
</gene>
<organism evidence="1 2">
    <name type="scientific">Algoriphagus aquaeductus</name>
    <dbReference type="NCBI Taxonomy" id="475299"/>
    <lineage>
        <taxon>Bacteria</taxon>
        <taxon>Pseudomonadati</taxon>
        <taxon>Bacteroidota</taxon>
        <taxon>Cytophagia</taxon>
        <taxon>Cytophagales</taxon>
        <taxon>Cyclobacteriaceae</taxon>
        <taxon>Algoriphagus</taxon>
    </lineage>
</organism>
<protein>
    <submittedName>
        <fullName evidence="1">Uncharacterized protein</fullName>
    </submittedName>
</protein>
<dbReference type="AlphaFoldDB" id="A0A326S6Z1"/>
<reference evidence="1 2" key="1">
    <citation type="submission" date="2018-06" db="EMBL/GenBank/DDBJ databases">
        <title>Genomic Encyclopedia of Archaeal and Bacterial Type Strains, Phase II (KMG-II): from individual species to whole genera.</title>
        <authorList>
            <person name="Goeker M."/>
        </authorList>
    </citation>
    <scope>NUCLEOTIDE SEQUENCE [LARGE SCALE GENOMIC DNA]</scope>
    <source>
        <strain evidence="1 2">T4</strain>
    </source>
</reference>
<dbReference type="EMBL" id="QKTX01000001">
    <property type="protein sequence ID" value="PZV87262.1"/>
    <property type="molecule type" value="Genomic_DNA"/>
</dbReference>
<keyword evidence="2" id="KW-1185">Reference proteome</keyword>
<evidence type="ECO:0000313" key="2">
    <source>
        <dbReference type="Proteomes" id="UP000248917"/>
    </source>
</evidence>
<dbReference type="Proteomes" id="UP000248917">
    <property type="component" value="Unassembled WGS sequence"/>
</dbReference>
<proteinExistence type="predicted"/>
<comment type="caution">
    <text evidence="1">The sequence shown here is derived from an EMBL/GenBank/DDBJ whole genome shotgun (WGS) entry which is preliminary data.</text>
</comment>
<sequence length="112" mass="13440">MKIEDWKKLLSILDSQYSIFLLEYPTMKNGRNKKIRENSERKVYNSIQLSCNWITDYPEAYQLLTGKDNTDFGRHIIWDEFSRPNYFGSDMSEFLEKIKDKIKSLEEKSDIE</sequence>
<dbReference type="OrthoDB" id="1451120at2"/>